<evidence type="ECO:0000313" key="4">
    <source>
        <dbReference type="EMBL" id="MCS0582242.1"/>
    </source>
</evidence>
<evidence type="ECO:0000256" key="1">
    <source>
        <dbReference type="SAM" id="MobiDB-lite"/>
    </source>
</evidence>
<dbReference type="PROSITE" id="PS51841">
    <property type="entry name" value="LTD"/>
    <property type="match status" value="1"/>
</dbReference>
<dbReference type="RefSeq" id="WP_258816822.1">
    <property type="nucleotide sequence ID" value="NZ_JANUGW010000007.1"/>
</dbReference>
<feature type="chain" id="PRO_5046624781" evidence="2">
    <location>
        <begin position="26"/>
        <end position="1163"/>
    </location>
</feature>
<feature type="signal peptide" evidence="2">
    <location>
        <begin position="1"/>
        <end position="25"/>
    </location>
</feature>
<dbReference type="InterPro" id="IPR001322">
    <property type="entry name" value="Lamin_tail_dom"/>
</dbReference>
<feature type="region of interest" description="Disordered" evidence="1">
    <location>
        <begin position="1142"/>
        <end position="1163"/>
    </location>
</feature>
<dbReference type="SUPFAM" id="SSF49899">
    <property type="entry name" value="Concanavalin A-like lectins/glucanases"/>
    <property type="match status" value="1"/>
</dbReference>
<sequence length="1163" mass="118863">MRILNVAVGLALTLALTSSALQAWASAQAVPKAAARAAPSRPEGPCDVYAKAGAPCVAAHSSTRALYAAYDGPLYQVMRQSDGKTLDIGVVPPARGPVPDPGGYANAKAQDAFCANTYCWITILYDQSGKRNHLVQAPRGTWTGPALGGMDNLPLADLAPVTVMGHKVYGVYIAPGMGLRLNDTHGVPVDDQAGGQYAVINGYHYDQGCCFDYGNGEIDSIDDDNGTMEAIYFGNATGWYHGSGPGPWVMADHENNLVGCVNDDKSKLCANLPTLAARFVTAVTKGKPGHWATLGGDAQRGQLSVMYEGRRIDASYDPMRKQGAVILGNGGDNSTASQGTFYEGAMTAPRTYPSNETDQQVARNVAAARYDVAAVTVGTAPDTPSALHTFAPRDAQDMTVTFTNTTSQPLRGVTLSLKVPKGWRAGAAKSFADAIAPGASVHAVFKVTSGAAALNADVNGIATWTDATSHARRVESAAAKVRNAAPVKINEFRLSDGARGNATNAFIELYNAGEKPADISHWTFTQHAAREPVFSAVKMPAHTTLAPHGFYVLGLSNSGLVLPAAPGDATIHVRSVDGIQPGDTIVVGNGADGETRKVVRVGTAAGQATPLWQPLPDGPIITIPAGATSVPVTTTVGFAVGDTLALGYGSTYPAVGRTTEHYEKVTITGVGTAGSQAWLGLDAAAGSTSIQVTSTDGIAAGDTIRLDIDSVDHGIDTVAVKNVGTAARRTSLARAAAAGATTVVVHGATGFPTPKFVEYTAGKAVIGAPGSLETVEIVKVEGQPGTDLTLTIAPALAKNHVASEPFVEPGTGVELAAPLKYDHAANLPFSVRGTGIQFTPATRHAHASNEPVRPAGSGIVLDRPLTRAHATDDVVRVATVTTAGFQGPPDQWFGGPAVSREAGSMVLRDAAGHVVDSLNYGDVVDPWASGGFRGAAGKAATCHADAPGVPAARSWERPLAGIPFSGAVAEVDATQGSTGRYPDGQDSDHDCADFVTAASIRTGGAVAGAARINVTTTGHLAPGQSVVLDAGADAETLTVATVGSHGITRTSAPADKGATVVRVDDPHPFVAGQALVVGSGADEETGVVTAVDTAWRAGKLTLAAPLAHAHDAGATVAGTGIAFTGPLAKSHPVGTVMTATGDLATPGAPNRHVRPAAGNASAH</sequence>
<reference evidence="4 5" key="1">
    <citation type="submission" date="2022-08" db="EMBL/GenBank/DDBJ databases">
        <title>Reclassification of Massilia species as members of the genera Telluria, Duganella, Pseudoduganella, Mokoshia gen. nov. and Zemynaea gen. nov. using orthogonal and non-orthogonal genome-based approaches.</title>
        <authorList>
            <person name="Bowman J.P."/>
        </authorList>
    </citation>
    <scope>NUCLEOTIDE SEQUENCE [LARGE SCALE GENOMIC DNA]</scope>
    <source>
        <strain evidence="4 5">JCM 31316</strain>
    </source>
</reference>
<feature type="domain" description="LTD" evidence="3">
    <location>
        <begin position="471"/>
        <end position="603"/>
    </location>
</feature>
<gene>
    <name evidence="4" type="ORF">NX784_11620</name>
</gene>
<name>A0ABT1ZQR3_9BURK</name>
<dbReference type="Gene3D" id="2.60.40.1260">
    <property type="entry name" value="Lamin Tail domain"/>
    <property type="match status" value="1"/>
</dbReference>
<dbReference type="PANTHER" id="PTHR39447:SF2">
    <property type="entry name" value="ALPHA-L-ARABINOFURANOSIDASE B"/>
    <property type="match status" value="1"/>
</dbReference>
<organism evidence="4 5">
    <name type="scientific">Massilia pinisoli</name>
    <dbReference type="NCBI Taxonomy" id="1772194"/>
    <lineage>
        <taxon>Bacteria</taxon>
        <taxon>Pseudomonadati</taxon>
        <taxon>Pseudomonadota</taxon>
        <taxon>Betaproteobacteria</taxon>
        <taxon>Burkholderiales</taxon>
        <taxon>Oxalobacteraceae</taxon>
        <taxon>Telluria group</taxon>
        <taxon>Massilia</taxon>
    </lineage>
</organism>
<dbReference type="Proteomes" id="UP001204151">
    <property type="component" value="Unassembled WGS sequence"/>
</dbReference>
<accession>A0ABT1ZQR3</accession>
<dbReference type="InterPro" id="IPR015289">
    <property type="entry name" value="A-L-arabinofuranosidase_B_cat"/>
</dbReference>
<dbReference type="InterPro" id="IPR013320">
    <property type="entry name" value="ConA-like_dom_sf"/>
</dbReference>
<protein>
    <submittedName>
        <fullName evidence="4">NEW3 domain-containing protein</fullName>
    </submittedName>
</protein>
<dbReference type="InterPro" id="IPR018905">
    <property type="entry name" value="A-galactase_NEW3"/>
</dbReference>
<dbReference type="PANTHER" id="PTHR39447">
    <property type="entry name" value="ALPHA-L-ARABINOFURANOSIDASE B"/>
    <property type="match status" value="1"/>
</dbReference>
<keyword evidence="2" id="KW-0732">Signal</keyword>
<comment type="caution">
    <text evidence="4">The sequence shown here is derived from an EMBL/GenBank/DDBJ whole genome shotgun (WGS) entry which is preliminary data.</text>
</comment>
<dbReference type="InterPro" id="IPR038964">
    <property type="entry name" value="ABFB"/>
</dbReference>
<evidence type="ECO:0000259" key="3">
    <source>
        <dbReference type="PROSITE" id="PS51841"/>
    </source>
</evidence>
<proteinExistence type="predicted"/>
<dbReference type="EMBL" id="JANUGW010000007">
    <property type="protein sequence ID" value="MCS0582242.1"/>
    <property type="molecule type" value="Genomic_DNA"/>
</dbReference>
<dbReference type="Gene3D" id="2.60.120.200">
    <property type="match status" value="1"/>
</dbReference>
<keyword evidence="5" id="KW-1185">Reference proteome</keyword>
<dbReference type="InterPro" id="IPR036415">
    <property type="entry name" value="Lamin_tail_dom_sf"/>
</dbReference>
<dbReference type="Pfam" id="PF10633">
    <property type="entry name" value="NPCBM_assoc"/>
    <property type="match status" value="1"/>
</dbReference>
<dbReference type="Pfam" id="PF09206">
    <property type="entry name" value="ArabFuran-catal"/>
    <property type="match status" value="1"/>
</dbReference>
<dbReference type="SUPFAM" id="SSF74853">
    <property type="entry name" value="Lamin A/C globular tail domain"/>
    <property type="match status" value="1"/>
</dbReference>
<evidence type="ECO:0000313" key="5">
    <source>
        <dbReference type="Proteomes" id="UP001204151"/>
    </source>
</evidence>
<evidence type="ECO:0000256" key="2">
    <source>
        <dbReference type="SAM" id="SignalP"/>
    </source>
</evidence>